<evidence type="ECO:0000259" key="3">
    <source>
        <dbReference type="PROSITE" id="PS51371"/>
    </source>
</evidence>
<dbReference type="Gene3D" id="3.10.580.10">
    <property type="entry name" value="CBS-domain"/>
    <property type="match status" value="1"/>
</dbReference>
<dbReference type="SMART" id="SM00116">
    <property type="entry name" value="CBS"/>
    <property type="match status" value="2"/>
</dbReference>
<gene>
    <name evidence="4" type="ORF">GW779_04790</name>
</gene>
<organism evidence="4 5">
    <name type="scientific">Candidatus Altarchaeum hamiconexum</name>
    <dbReference type="NCBI Taxonomy" id="1803513"/>
    <lineage>
        <taxon>Archaea</taxon>
        <taxon>Candidatus Altarchaeota</taxon>
        <taxon>Candidatus Altiarchaeia</taxon>
        <taxon>Candidatus Altarchaeales</taxon>
        <taxon>Candidatus Altarchaeaceae</taxon>
        <taxon>Candidatus Altarchaeum</taxon>
    </lineage>
</organism>
<feature type="domain" description="CBS" evidence="3">
    <location>
        <begin position="13"/>
        <end position="70"/>
    </location>
</feature>
<dbReference type="PANTHER" id="PTHR43080:SF2">
    <property type="entry name" value="CBS DOMAIN-CONTAINING PROTEIN"/>
    <property type="match status" value="1"/>
</dbReference>
<accession>A0A8J7YZ91</accession>
<dbReference type="SUPFAM" id="SSF54631">
    <property type="entry name" value="CBS-domain pair"/>
    <property type="match status" value="1"/>
</dbReference>
<dbReference type="PANTHER" id="PTHR43080">
    <property type="entry name" value="CBS DOMAIN-CONTAINING PROTEIN CBSX3, MITOCHONDRIAL"/>
    <property type="match status" value="1"/>
</dbReference>
<feature type="domain" description="CBS" evidence="3">
    <location>
        <begin position="76"/>
        <end position="133"/>
    </location>
</feature>
<dbReference type="InterPro" id="IPR000644">
    <property type="entry name" value="CBS_dom"/>
</dbReference>
<dbReference type="AlphaFoldDB" id="A0A8J7YZ91"/>
<evidence type="ECO:0000313" key="5">
    <source>
        <dbReference type="Proteomes" id="UP000738826"/>
    </source>
</evidence>
<evidence type="ECO:0000256" key="2">
    <source>
        <dbReference type="PROSITE-ProRule" id="PRU00703"/>
    </source>
</evidence>
<reference evidence="4" key="1">
    <citation type="submission" date="2019-11" db="EMBL/GenBank/DDBJ databases">
        <title>Lipid analysis of CO2-rich subsurface aquifers suggests an autotrophy-based deep biosphere with lysolipids enriched in CPR bacteria.</title>
        <authorList>
            <person name="Probst A.J."/>
            <person name="Elling F.J."/>
            <person name="Castelle C.J."/>
            <person name="Zhu Q."/>
            <person name="Elvert M."/>
            <person name="Birarda G."/>
            <person name="Holman H.-Y."/>
            <person name="Lane K.R."/>
            <person name="Ladd B."/>
            <person name="Ryan M.C."/>
            <person name="Woyke T."/>
            <person name="Hinrichs K.-U."/>
            <person name="Banfield J.F."/>
        </authorList>
    </citation>
    <scope>NUCLEOTIDE SEQUENCE</scope>
    <source>
        <strain evidence="4">CG_2015-04_33_537</strain>
    </source>
</reference>
<sequence length="135" mass="15669">MKKIEETKVRDIMTFGTITVPENTTIMEAVYILVEGSIHAVVVVNQRREPVGVISETDIPKAFGRNFDDVKVTEIMHPSPEVIEMDKTIKYASEVMRNRHIHRLIVVDDCKEMRGILSLTDMIKEIYKIARNRRW</sequence>
<dbReference type="EMBL" id="JAACQH010000102">
    <property type="protein sequence ID" value="NCS91711.1"/>
    <property type="molecule type" value="Genomic_DNA"/>
</dbReference>
<keyword evidence="1 2" id="KW-0129">CBS domain</keyword>
<evidence type="ECO:0000313" key="4">
    <source>
        <dbReference type="EMBL" id="NCS91711.1"/>
    </source>
</evidence>
<comment type="caution">
    <text evidence="4">The sequence shown here is derived from an EMBL/GenBank/DDBJ whole genome shotgun (WGS) entry which is preliminary data.</text>
</comment>
<dbReference type="InterPro" id="IPR051257">
    <property type="entry name" value="Diverse_CBS-Domain"/>
</dbReference>
<dbReference type="Proteomes" id="UP000738826">
    <property type="component" value="Unassembled WGS sequence"/>
</dbReference>
<dbReference type="Pfam" id="PF00571">
    <property type="entry name" value="CBS"/>
    <property type="match status" value="2"/>
</dbReference>
<name>A0A8J7YZ91_9ARCH</name>
<proteinExistence type="predicted"/>
<dbReference type="InterPro" id="IPR046342">
    <property type="entry name" value="CBS_dom_sf"/>
</dbReference>
<protein>
    <submittedName>
        <fullName evidence="4">CBS domain-containing protein</fullName>
    </submittedName>
</protein>
<evidence type="ECO:0000256" key="1">
    <source>
        <dbReference type="ARBA" id="ARBA00023122"/>
    </source>
</evidence>
<dbReference type="PROSITE" id="PS51371">
    <property type="entry name" value="CBS"/>
    <property type="match status" value="2"/>
</dbReference>